<dbReference type="PANTHER" id="PTHR33336:SF15">
    <property type="entry name" value="ABM DOMAIN-CONTAINING PROTEIN"/>
    <property type="match status" value="1"/>
</dbReference>
<sequence length="95" mass="11213">MIVLLAKYHCKPGSTDQVQQYLHEMKQLVNQAEPGCALYCVSRSQENPDHFLLYEHYVDQAAFDSHRETPHFKEIIERKIMPLLELRERELSTLL</sequence>
<dbReference type="Pfam" id="PF03992">
    <property type="entry name" value="ABM"/>
    <property type="match status" value="1"/>
</dbReference>
<keyword evidence="2" id="KW-0503">Monooxygenase</keyword>
<keyword evidence="3" id="KW-1185">Reference proteome</keyword>
<evidence type="ECO:0000259" key="1">
    <source>
        <dbReference type="PROSITE" id="PS51725"/>
    </source>
</evidence>
<gene>
    <name evidence="2" type="ORF">SD71_07320</name>
</gene>
<comment type="caution">
    <text evidence="2">The sequence shown here is derived from an EMBL/GenBank/DDBJ whole genome shotgun (WGS) entry which is preliminary data.</text>
</comment>
<keyword evidence="2" id="KW-0560">Oxidoreductase</keyword>
<dbReference type="InterPro" id="IPR011008">
    <property type="entry name" value="Dimeric_a/b-barrel"/>
</dbReference>
<evidence type="ECO:0000313" key="2">
    <source>
        <dbReference type="EMBL" id="KIL36553.1"/>
    </source>
</evidence>
<dbReference type="InterPro" id="IPR050744">
    <property type="entry name" value="AI-2_Isomerase_LsrG"/>
</dbReference>
<dbReference type="Gene3D" id="3.30.70.100">
    <property type="match status" value="1"/>
</dbReference>
<proteinExistence type="predicted"/>
<feature type="domain" description="ABM" evidence="1">
    <location>
        <begin position="2"/>
        <end position="94"/>
    </location>
</feature>
<dbReference type="Proteomes" id="UP000054526">
    <property type="component" value="Unassembled WGS sequence"/>
</dbReference>
<protein>
    <submittedName>
        <fullName evidence="2">Antibiotic biosynthesis monooxygenase</fullName>
    </submittedName>
</protein>
<name>A0ABR5A697_9BACL</name>
<dbReference type="RefSeq" id="WP_041061607.1">
    <property type="nucleotide sequence ID" value="NZ_JXAL01000007.1"/>
</dbReference>
<reference evidence="2 3" key="1">
    <citation type="submission" date="2014-12" db="EMBL/GenBank/DDBJ databases">
        <title>Draft genome sequence of Cohnella kolymensis strain B-2846.</title>
        <authorList>
            <person name="Karlyshev A.V."/>
            <person name="Kudryashova E.B."/>
        </authorList>
    </citation>
    <scope>NUCLEOTIDE SEQUENCE [LARGE SCALE GENOMIC DNA]</scope>
    <source>
        <strain evidence="2 3">VKM B-2846</strain>
    </source>
</reference>
<dbReference type="SUPFAM" id="SSF54909">
    <property type="entry name" value="Dimeric alpha+beta barrel"/>
    <property type="match status" value="1"/>
</dbReference>
<evidence type="ECO:0000313" key="3">
    <source>
        <dbReference type="Proteomes" id="UP000054526"/>
    </source>
</evidence>
<dbReference type="PROSITE" id="PS51725">
    <property type="entry name" value="ABM"/>
    <property type="match status" value="1"/>
</dbReference>
<dbReference type="InterPro" id="IPR007138">
    <property type="entry name" value="ABM_dom"/>
</dbReference>
<accession>A0ABR5A697</accession>
<dbReference type="EMBL" id="JXAL01000007">
    <property type="protein sequence ID" value="KIL36553.1"/>
    <property type="molecule type" value="Genomic_DNA"/>
</dbReference>
<dbReference type="GO" id="GO:0004497">
    <property type="term" value="F:monooxygenase activity"/>
    <property type="evidence" value="ECO:0007669"/>
    <property type="project" value="UniProtKB-KW"/>
</dbReference>
<dbReference type="PANTHER" id="PTHR33336">
    <property type="entry name" value="QUINOL MONOOXYGENASE YGIN-RELATED"/>
    <property type="match status" value="1"/>
</dbReference>
<organism evidence="2 3">
    <name type="scientific">Cohnella kolymensis</name>
    <dbReference type="NCBI Taxonomy" id="1590652"/>
    <lineage>
        <taxon>Bacteria</taxon>
        <taxon>Bacillati</taxon>
        <taxon>Bacillota</taxon>
        <taxon>Bacilli</taxon>
        <taxon>Bacillales</taxon>
        <taxon>Paenibacillaceae</taxon>
        <taxon>Cohnella</taxon>
    </lineage>
</organism>